<dbReference type="PANTHER" id="PTHR33434:SF4">
    <property type="entry name" value="PHOSPHATASE PROTEIN"/>
    <property type="match status" value="1"/>
</dbReference>
<dbReference type="Pfam" id="PF21645">
    <property type="entry name" value="FakA-like_M"/>
    <property type="match status" value="1"/>
</dbReference>
<keyword evidence="3" id="KW-1185">Reference proteome</keyword>
<dbReference type="GO" id="GO:0006071">
    <property type="term" value="P:glycerol metabolic process"/>
    <property type="evidence" value="ECO:0007669"/>
    <property type="project" value="InterPro"/>
</dbReference>
<dbReference type="NCBIfam" id="TIGR03599">
    <property type="entry name" value="YloV"/>
    <property type="match status" value="1"/>
</dbReference>
<dbReference type="Proteomes" id="UP000063699">
    <property type="component" value="Chromosome"/>
</dbReference>
<keyword evidence="2" id="KW-0418">Kinase</keyword>
<dbReference type="Gene3D" id="1.25.40.340">
    <property type="match status" value="1"/>
</dbReference>
<dbReference type="SUPFAM" id="SSF101473">
    <property type="entry name" value="DhaL-like"/>
    <property type="match status" value="1"/>
</dbReference>
<dbReference type="InterPro" id="IPR036117">
    <property type="entry name" value="DhaL_dom_sf"/>
</dbReference>
<dbReference type="Pfam" id="PF02734">
    <property type="entry name" value="Dak2"/>
    <property type="match status" value="1"/>
</dbReference>
<keyword evidence="2" id="KW-0808">Transferase</keyword>
<sequence>MSVRTLDAQREAIDKINVFPVADGDTGSNLLETMRAALEALLRAPVDQRSEAGAALGVLAKGALAGARGNSGVIVSQMLRGLAESLRAVDQAGAHDVAKAMVRAAELAAEAVAEPRAGTMLTVLTASAAGARRIRSGVLHEVAAAAARAASEALSLTPQQLDVLADAGVVDAGGRGVLLLLESLVTVVNERDEPVVPYSTSQPSPLAAREAGSTEFGYEVMYLLDSTTDDATAVLRDKLSNLGDCVSVVGDGDGLWTVHVHCNDIGAAIEAGVEAGRPYRIMVARFADAEGAPSRFGRARVVVIPARGSGIAALFRTEGALVLEIGADDEPDVWDLLNLITSTGASQVTVLPGDDGLMGIADEAAARAVAGGQDVVVIPCVSPVQALAALAVHDSARRAGDDVVSMAEAAAATRRGELVVASEDAITWIGPCRAGDLLGFADGEVMRIEHGPVEEATVLRGACAVVDRMLTAGGELVTALLGADAPDSLSDELEKHLRREFPAVEFVAYRGGQRDTVLMFGVE</sequence>
<dbReference type="PROSITE" id="PS51480">
    <property type="entry name" value="DHAL"/>
    <property type="match status" value="1"/>
</dbReference>
<dbReference type="EMBL" id="CP012752">
    <property type="protein sequence ID" value="ALG15551.1"/>
    <property type="molecule type" value="Genomic_DNA"/>
</dbReference>
<dbReference type="InterPro" id="IPR050270">
    <property type="entry name" value="DegV_domain_contain"/>
</dbReference>
<evidence type="ECO:0000259" key="1">
    <source>
        <dbReference type="PROSITE" id="PS51480"/>
    </source>
</evidence>
<dbReference type="InterPro" id="IPR019986">
    <property type="entry name" value="YloV-like"/>
</dbReference>
<dbReference type="SMART" id="SM01121">
    <property type="entry name" value="Dak1_2"/>
    <property type="match status" value="1"/>
</dbReference>
<dbReference type="Pfam" id="PF13684">
    <property type="entry name" value="FakA-like_C"/>
    <property type="match status" value="1"/>
</dbReference>
<dbReference type="InterPro" id="IPR033470">
    <property type="entry name" value="FakA-like_C"/>
</dbReference>
<dbReference type="OrthoDB" id="9760324at2"/>
<gene>
    <name evidence="2" type="ORF">AOZ06_45145</name>
</gene>
<feature type="domain" description="DhaL" evidence="1">
    <location>
        <begin position="1"/>
        <end position="186"/>
    </location>
</feature>
<protein>
    <submittedName>
        <fullName evidence="2">Dihydroxyacetone kinase</fullName>
    </submittedName>
</protein>
<organism evidence="2 3">
    <name type="scientific">Kibdelosporangium phytohabitans</name>
    <dbReference type="NCBI Taxonomy" id="860235"/>
    <lineage>
        <taxon>Bacteria</taxon>
        <taxon>Bacillati</taxon>
        <taxon>Actinomycetota</taxon>
        <taxon>Actinomycetes</taxon>
        <taxon>Pseudonocardiales</taxon>
        <taxon>Pseudonocardiaceae</taxon>
        <taxon>Kibdelosporangium</taxon>
    </lineage>
</organism>
<proteinExistence type="predicted"/>
<evidence type="ECO:0000313" key="2">
    <source>
        <dbReference type="EMBL" id="ALG15551.1"/>
    </source>
</evidence>
<dbReference type="PANTHER" id="PTHR33434">
    <property type="entry name" value="DEGV DOMAIN-CONTAINING PROTEIN DR_1986-RELATED"/>
    <property type="match status" value="1"/>
</dbReference>
<dbReference type="SMART" id="SM01120">
    <property type="entry name" value="Dak2"/>
    <property type="match status" value="1"/>
</dbReference>
<reference evidence="2 3" key="1">
    <citation type="submission" date="2015-07" db="EMBL/GenBank/DDBJ databases">
        <title>Genome sequencing of Kibdelosporangium phytohabitans.</title>
        <authorList>
            <person name="Qin S."/>
            <person name="Xing K."/>
        </authorList>
    </citation>
    <scope>NUCLEOTIDE SEQUENCE [LARGE SCALE GENOMIC DNA]</scope>
    <source>
        <strain evidence="2 3">KLBMP1111</strain>
    </source>
</reference>
<dbReference type="KEGG" id="kphy:AOZ06_45145"/>
<dbReference type="STRING" id="860235.AOZ06_45145"/>
<evidence type="ECO:0000313" key="3">
    <source>
        <dbReference type="Proteomes" id="UP000063699"/>
    </source>
</evidence>
<name>A0A0N7F5Y8_9PSEU</name>
<dbReference type="AlphaFoldDB" id="A0A0N7F5Y8"/>
<dbReference type="InterPro" id="IPR048394">
    <property type="entry name" value="FakA-like_M"/>
</dbReference>
<accession>A0A0N7F5Y8</accession>
<dbReference type="InterPro" id="IPR004007">
    <property type="entry name" value="DhaL_dom"/>
</dbReference>
<dbReference type="GO" id="GO:0004371">
    <property type="term" value="F:glycerone kinase activity"/>
    <property type="evidence" value="ECO:0007669"/>
    <property type="project" value="InterPro"/>
</dbReference>